<organism evidence="2 3">
    <name type="scientific">Microcystis wesenbergii Mw_QC_S_20081001_S30D</name>
    <dbReference type="NCBI Taxonomy" id="2486245"/>
    <lineage>
        <taxon>Bacteria</taxon>
        <taxon>Bacillati</taxon>
        <taxon>Cyanobacteriota</taxon>
        <taxon>Cyanophyceae</taxon>
        <taxon>Oscillatoriophycideae</taxon>
        <taxon>Chroococcales</taxon>
        <taxon>Microcystaceae</taxon>
        <taxon>Microcystis</taxon>
    </lineage>
</organism>
<dbReference type="EMBL" id="SFAT01000117">
    <property type="protein sequence ID" value="TRU96387.1"/>
    <property type="molecule type" value="Genomic_DNA"/>
</dbReference>
<dbReference type="PANTHER" id="PTHR34800">
    <property type="entry name" value="TETRAPYRROLE-BINDING PROTEIN, CHLOROPLASTIC"/>
    <property type="match status" value="1"/>
</dbReference>
<evidence type="ECO:0000313" key="3">
    <source>
        <dbReference type="Proteomes" id="UP000320523"/>
    </source>
</evidence>
<evidence type="ECO:0000313" key="2">
    <source>
        <dbReference type="EMBL" id="TRU96387.1"/>
    </source>
</evidence>
<dbReference type="PANTHER" id="PTHR34800:SF1">
    <property type="entry name" value="TETRAPYRROLE-BINDING PROTEIN, CHLOROPLASTIC"/>
    <property type="match status" value="1"/>
</dbReference>
<gene>
    <name evidence="2" type="ORF">EWV75_11480</name>
</gene>
<dbReference type="InterPro" id="IPR008629">
    <property type="entry name" value="GUN4-like"/>
</dbReference>
<dbReference type="GO" id="GO:0046906">
    <property type="term" value="F:tetrapyrrole binding"/>
    <property type="evidence" value="ECO:0007669"/>
    <property type="project" value="TreeGrafter"/>
</dbReference>
<dbReference type="Pfam" id="PF05419">
    <property type="entry name" value="GUN4"/>
    <property type="match status" value="1"/>
</dbReference>
<dbReference type="SUPFAM" id="SSF140869">
    <property type="entry name" value="GUN4-like"/>
    <property type="match status" value="1"/>
</dbReference>
<dbReference type="AlphaFoldDB" id="A0A552JKU6"/>
<name>A0A552JKU6_9CHRO</name>
<feature type="domain" description="GUN4-like" evidence="1">
    <location>
        <begin position="45"/>
        <end position="166"/>
    </location>
</feature>
<dbReference type="Gene3D" id="1.25.40.620">
    <property type="match status" value="1"/>
</dbReference>
<accession>A0A552JKU6</accession>
<comment type="caution">
    <text evidence="2">The sequence shown here is derived from an EMBL/GenBank/DDBJ whole genome shotgun (WGS) entry which is preliminary data.</text>
</comment>
<protein>
    <submittedName>
        <fullName evidence="2">GUN4 domain-containing protein</fullName>
    </submittedName>
</protein>
<evidence type="ECO:0000259" key="1">
    <source>
        <dbReference type="Pfam" id="PF05419"/>
    </source>
</evidence>
<dbReference type="Gene3D" id="1.10.10.1770">
    <property type="entry name" value="Gun4-like"/>
    <property type="match status" value="1"/>
</dbReference>
<dbReference type="Proteomes" id="UP000320523">
    <property type="component" value="Unassembled WGS sequence"/>
</dbReference>
<reference evidence="2 3" key="1">
    <citation type="submission" date="2019-01" db="EMBL/GenBank/DDBJ databases">
        <title>Coherence of Microcystis species and biogeography revealed through population genomics.</title>
        <authorList>
            <person name="Perez-Carrascal O.M."/>
            <person name="Terrat Y."/>
            <person name="Giani A."/>
            <person name="Fortin N."/>
            <person name="Tromas N."/>
            <person name="Shapiro B.J."/>
        </authorList>
    </citation>
    <scope>NUCLEOTIDE SEQUENCE [LARGE SCALE GENOMIC DNA]</scope>
    <source>
        <strain evidence="2">Mw_QC_S_20081001_S30D</strain>
    </source>
</reference>
<dbReference type="CDD" id="cd16383">
    <property type="entry name" value="GUN4"/>
    <property type="match status" value="1"/>
</dbReference>
<sequence length="195" mass="23302">MSPKKYGAIKIIFIWSNFLTRKTFSLKIILWRGLMSENSEASLISEVGIDYNPLKELLEKQNWASADEWTRTKILWMACCNNIGFLRDIDVDNIPCKDLKTIDLLWSKYSNHRFGFTAQNQIWKEVNKDVEIFVERIGWRVNGKYRTHKEMIFELRAPKGHFPLEPMWKRFFGSEEETNLLWPEWLTEKMEKCGW</sequence>
<proteinExistence type="predicted"/>
<dbReference type="InterPro" id="IPR037215">
    <property type="entry name" value="GUN4-like_sf"/>
</dbReference>